<proteinExistence type="predicted"/>
<dbReference type="Proteomes" id="UP001054902">
    <property type="component" value="Unassembled WGS sequence"/>
</dbReference>
<protein>
    <submittedName>
        <fullName evidence="1">Uncharacterized protein</fullName>
    </submittedName>
</protein>
<accession>A0AAD3H2E1</accession>
<reference evidence="1 2" key="1">
    <citation type="journal article" date="2021" name="Sci. Rep.">
        <title>The genome of the diatom Chaetoceros tenuissimus carries an ancient integrated fragment of an extant virus.</title>
        <authorList>
            <person name="Hongo Y."/>
            <person name="Kimura K."/>
            <person name="Takaki Y."/>
            <person name="Yoshida Y."/>
            <person name="Baba S."/>
            <person name="Kobayashi G."/>
            <person name="Nagasaki K."/>
            <person name="Hano T."/>
            <person name="Tomaru Y."/>
        </authorList>
    </citation>
    <scope>NUCLEOTIDE SEQUENCE [LARGE SCALE GENOMIC DNA]</scope>
    <source>
        <strain evidence="1 2">NIES-3715</strain>
    </source>
</reference>
<sequence length="234" mass="27300">MQMCHQMVPAMIEFQPQERRLLSERERIQVSRIDFNRGVDKQHAINKNKFKGELKRSVSCNEECKTKKEQLRRAISHDQISMLDEEVTRLQNELLEKRKKSMRLGKELVKRRNQGEVEGRRLSELQIKLQDILPNDNNPSRRRKRPSIYKRDSMKEVIANTVLDDDDQDSDCDVSAVTDGRSLDTNKDSFLKITEKMTESDLILMVKSRDSVLASMEQMLSISCEHLAQLRGLI</sequence>
<dbReference type="AlphaFoldDB" id="A0AAD3H2E1"/>
<gene>
    <name evidence="1" type="ORF">CTEN210_04553</name>
</gene>
<evidence type="ECO:0000313" key="2">
    <source>
        <dbReference type="Proteomes" id="UP001054902"/>
    </source>
</evidence>
<comment type="caution">
    <text evidence="1">The sequence shown here is derived from an EMBL/GenBank/DDBJ whole genome shotgun (WGS) entry which is preliminary data.</text>
</comment>
<organism evidence="1 2">
    <name type="scientific">Chaetoceros tenuissimus</name>
    <dbReference type="NCBI Taxonomy" id="426638"/>
    <lineage>
        <taxon>Eukaryota</taxon>
        <taxon>Sar</taxon>
        <taxon>Stramenopiles</taxon>
        <taxon>Ochrophyta</taxon>
        <taxon>Bacillariophyta</taxon>
        <taxon>Coscinodiscophyceae</taxon>
        <taxon>Chaetocerotophycidae</taxon>
        <taxon>Chaetocerotales</taxon>
        <taxon>Chaetocerotaceae</taxon>
        <taxon>Chaetoceros</taxon>
    </lineage>
</organism>
<name>A0AAD3H2E1_9STRA</name>
<dbReference type="EMBL" id="BLLK01000027">
    <property type="protein sequence ID" value="GFH48077.1"/>
    <property type="molecule type" value="Genomic_DNA"/>
</dbReference>
<keyword evidence="2" id="KW-1185">Reference proteome</keyword>
<evidence type="ECO:0000313" key="1">
    <source>
        <dbReference type="EMBL" id="GFH48077.1"/>
    </source>
</evidence>